<feature type="coiled-coil region" evidence="4">
    <location>
        <begin position="211"/>
        <end position="262"/>
    </location>
</feature>
<organism evidence="6 7">
    <name type="scientific">Peptostreptococcus anaerobius</name>
    <dbReference type="NCBI Taxonomy" id="1261"/>
    <lineage>
        <taxon>Bacteria</taxon>
        <taxon>Bacillati</taxon>
        <taxon>Bacillota</taxon>
        <taxon>Clostridia</taxon>
        <taxon>Peptostreptococcales</taxon>
        <taxon>Peptostreptococcaceae</taxon>
        <taxon>Peptostreptococcus</taxon>
    </lineage>
</organism>
<evidence type="ECO:0000313" key="6">
    <source>
        <dbReference type="EMBL" id="KXI13801.1"/>
    </source>
</evidence>
<protein>
    <recommendedName>
        <fullName evidence="3">Nuclease SbcCD subunit C</fullName>
    </recommendedName>
</protein>
<dbReference type="SUPFAM" id="SSF52540">
    <property type="entry name" value="P-loop containing nucleoside triphosphate hydrolases"/>
    <property type="match status" value="1"/>
</dbReference>
<feature type="coiled-coil region" evidence="4">
    <location>
        <begin position="366"/>
        <end position="434"/>
    </location>
</feature>
<feature type="coiled-coil region" evidence="4">
    <location>
        <begin position="506"/>
        <end position="533"/>
    </location>
</feature>
<comment type="caution">
    <text evidence="6">The sequence shown here is derived from an EMBL/GenBank/DDBJ whole genome shotgun (WGS) entry which is preliminary data.</text>
</comment>
<keyword evidence="6" id="KW-0378">Hydrolase</keyword>
<dbReference type="PANTHER" id="PTHR32114">
    <property type="entry name" value="ABC TRANSPORTER ABCH.3"/>
    <property type="match status" value="1"/>
</dbReference>
<dbReference type="Proteomes" id="UP000070326">
    <property type="component" value="Unassembled WGS sequence"/>
</dbReference>
<keyword evidence="6" id="KW-0269">Exonuclease</keyword>
<dbReference type="RefSeq" id="WP_061101704.1">
    <property type="nucleotide sequence ID" value="NZ_JAWEIR010000016.1"/>
</dbReference>
<dbReference type="PANTHER" id="PTHR32114:SF2">
    <property type="entry name" value="ABC TRANSPORTER ABCH.3"/>
    <property type="match status" value="1"/>
</dbReference>
<sequence>MKPIRLEIDGINSYSKKQLIDFEELTSRGLFGIFGNTGSGKSTILDAITLALYGNIARSSKDFINSNSQKALVDFEFELGMGQSRRYYKITRRFKKKESKDKFSSVSDSVRLMVKDSSGEYQVIADKVGEVNTSIKSILGLEEGDFLKSVVLPQGKFSEFLSLGGKDRRNMLERIFGLEEYGSSLSIKLAREKKDLDSKITSIEAIMTQHENISKEVLSELREELKELINKKDSSQKSFELLKKQVQDLKELESDLISLNKLEETARSLMERDSYIGGLEEKVEISMSVTSIMPDLLEYRSTKRDIDRARKELTKNKDLIADLESGQKSIASKLEDLIKDLDTINAKISKTESIKTMDSGQLNRLNDDLNNKKLILQKNIQEQKSLNETLDELKSIGQKIMDTKDSIKQDKARLELEETRLREFEDLNRESKLRTMAEDLKKEWLDSIHEGKCECPLCGSEVKSPSQIRIDHDMSQEENYYQENLEKKKKQCDDLGHLISKNTGLLESYSSRKEKLESTLENLSKDLMDLDIEGYQKEIYELEVYIKDQRNIIEGKNRAYMDLMKEKSQVDKIISDYKLESTRIVTDINFKYQQNQDYDKLIVEKTDQMDVLYSGLNLRIGKLGLEVLIGDPDQVDITKLKREYTDLDKIRAIKLEIEDHKTKKTQLDLKIGELRIKIGENKLDKEDLIEKEAEYNKVQDELETLKEKETGLSIKIKDTEERLVLVNQLKKDLKVYSLKMDDVKDLEKLLKGNKFVEYLSQIYLKNIVLDASQRLDWITSGRYAIEINSDYMFVIRDNFNGGMRRSSDTLSGGETFLVSLALALALSSQIQLKGSAPLEFFFLDEGFGSLDSELLDTVMTSLEKLHSNNLSVGIISHVEELKSRVPMKLVVSLDEKDASSKCRIELS</sequence>
<evidence type="ECO:0000256" key="1">
    <source>
        <dbReference type="ARBA" id="ARBA00006930"/>
    </source>
</evidence>
<dbReference type="GO" id="GO:0016887">
    <property type="term" value="F:ATP hydrolysis activity"/>
    <property type="evidence" value="ECO:0007669"/>
    <property type="project" value="InterPro"/>
</dbReference>
<comment type="subunit">
    <text evidence="2">Heterodimer of SbcC and SbcD.</text>
</comment>
<evidence type="ECO:0000256" key="4">
    <source>
        <dbReference type="SAM" id="Coils"/>
    </source>
</evidence>
<dbReference type="InterPro" id="IPR027417">
    <property type="entry name" value="P-loop_NTPase"/>
</dbReference>
<accession>A0A135YWS7</accession>
<dbReference type="GO" id="GO:0004527">
    <property type="term" value="F:exonuclease activity"/>
    <property type="evidence" value="ECO:0007669"/>
    <property type="project" value="UniProtKB-KW"/>
</dbReference>
<evidence type="ECO:0000256" key="3">
    <source>
        <dbReference type="ARBA" id="ARBA00013368"/>
    </source>
</evidence>
<evidence type="ECO:0000256" key="2">
    <source>
        <dbReference type="ARBA" id="ARBA00011322"/>
    </source>
</evidence>
<evidence type="ECO:0000313" key="7">
    <source>
        <dbReference type="Proteomes" id="UP000070326"/>
    </source>
</evidence>
<gene>
    <name evidence="6" type="ORF">HMPREF3195_00604</name>
</gene>
<feature type="domain" description="Rad50/SbcC-type AAA" evidence="5">
    <location>
        <begin position="5"/>
        <end position="264"/>
    </location>
</feature>
<dbReference type="PATRIC" id="fig|1261.5.peg.610"/>
<reference evidence="6 7" key="1">
    <citation type="submission" date="2016-02" db="EMBL/GenBank/DDBJ databases">
        <authorList>
            <person name="Wen L."/>
            <person name="He K."/>
            <person name="Yang H."/>
        </authorList>
    </citation>
    <scope>NUCLEOTIDE SEQUENCE [LARGE SCALE GENOMIC DNA]</scope>
    <source>
        <strain evidence="6 7">MJR8628A</strain>
    </source>
</reference>
<dbReference type="InterPro" id="IPR038729">
    <property type="entry name" value="Rad50/SbcC_AAA"/>
</dbReference>
<comment type="similarity">
    <text evidence="1">Belongs to the SMC family. SbcC subfamily.</text>
</comment>
<dbReference type="EMBL" id="LSQZ01000018">
    <property type="protein sequence ID" value="KXI13801.1"/>
    <property type="molecule type" value="Genomic_DNA"/>
</dbReference>
<dbReference type="AlphaFoldDB" id="A0A135YWS7"/>
<dbReference type="Pfam" id="PF13558">
    <property type="entry name" value="SbcC_Walker_B"/>
    <property type="match status" value="1"/>
</dbReference>
<dbReference type="Gene3D" id="3.40.50.300">
    <property type="entry name" value="P-loop containing nucleotide triphosphate hydrolases"/>
    <property type="match status" value="2"/>
</dbReference>
<keyword evidence="4" id="KW-0175">Coiled coil</keyword>
<keyword evidence="6" id="KW-0540">Nuclease</keyword>
<feature type="coiled-coil region" evidence="4">
    <location>
        <begin position="688"/>
        <end position="746"/>
    </location>
</feature>
<dbReference type="Pfam" id="PF13476">
    <property type="entry name" value="AAA_23"/>
    <property type="match status" value="1"/>
</dbReference>
<evidence type="ECO:0000259" key="5">
    <source>
        <dbReference type="Pfam" id="PF13476"/>
    </source>
</evidence>
<name>A0A135YWS7_9FIRM</name>
<dbReference type="STRING" id="1261.HMPREF3195_00604"/>
<dbReference type="GO" id="GO:0006302">
    <property type="term" value="P:double-strand break repair"/>
    <property type="evidence" value="ECO:0007669"/>
    <property type="project" value="InterPro"/>
</dbReference>
<proteinExistence type="inferred from homology"/>
<dbReference type="eggNOG" id="COG0419">
    <property type="taxonomic scope" value="Bacteria"/>
</dbReference>